<dbReference type="PANTHER" id="PTHR33375">
    <property type="entry name" value="CHROMOSOME-PARTITIONING PROTEIN PARB-RELATED"/>
    <property type="match status" value="1"/>
</dbReference>
<protein>
    <submittedName>
        <fullName evidence="2">ParB/RepB/Spo0J family partition protein</fullName>
    </submittedName>
</protein>
<gene>
    <name evidence="2" type="ORF">LBW59_25160</name>
</gene>
<comment type="caution">
    <text evidence="2">The sequence shown here is derived from an EMBL/GenBank/DDBJ whole genome shotgun (WGS) entry which is preliminary data.</text>
</comment>
<dbReference type="SUPFAM" id="SSF109709">
    <property type="entry name" value="KorB DNA-binding domain-like"/>
    <property type="match status" value="1"/>
</dbReference>
<evidence type="ECO:0000313" key="2">
    <source>
        <dbReference type="EMBL" id="MDB0574021.1"/>
    </source>
</evidence>
<evidence type="ECO:0000259" key="1">
    <source>
        <dbReference type="SMART" id="SM00470"/>
    </source>
</evidence>
<dbReference type="EMBL" id="JAIVFG010000098">
    <property type="protein sequence ID" value="MDB0574021.1"/>
    <property type="molecule type" value="Genomic_DNA"/>
</dbReference>
<reference evidence="2" key="1">
    <citation type="submission" date="2021-09" db="EMBL/GenBank/DDBJ databases">
        <title>Genomic analysis of Ralstonia spp.</title>
        <authorList>
            <person name="Aburjaile F."/>
            <person name="Ariute J.C."/>
            <person name="Pais A.K.L."/>
            <person name="Albuquerque G.M.R."/>
            <person name="Silva A.M.F."/>
            <person name="Brenig B."/>
            <person name="Azevedo V."/>
            <person name="Matiuzzi M."/>
            <person name="Ramos R."/>
            <person name="Goes-Neto A."/>
            <person name="Soares S."/>
            <person name="Iseppon A.M.B."/>
            <person name="Souza E."/>
            <person name="Gama M."/>
        </authorList>
    </citation>
    <scope>NUCLEOTIDE SEQUENCE</scope>
    <source>
        <strain evidence="2">CCRMRs91</strain>
    </source>
</reference>
<dbReference type="InterPro" id="IPR036086">
    <property type="entry name" value="ParB/Sulfiredoxin_sf"/>
</dbReference>
<feature type="domain" description="ParB-like N-terminal" evidence="1">
    <location>
        <begin position="6"/>
        <end position="110"/>
    </location>
</feature>
<dbReference type="Pfam" id="PF02195">
    <property type="entry name" value="ParB_N"/>
    <property type="match status" value="1"/>
</dbReference>
<dbReference type="AlphaFoldDB" id="A0AAW5ZV21"/>
<dbReference type="InterPro" id="IPR050336">
    <property type="entry name" value="Chromosome_partition/occlusion"/>
</dbReference>
<dbReference type="Gene3D" id="3.90.1530.30">
    <property type="match status" value="1"/>
</dbReference>
<dbReference type="GO" id="GO:0007059">
    <property type="term" value="P:chromosome segregation"/>
    <property type="evidence" value="ECO:0007669"/>
    <property type="project" value="TreeGrafter"/>
</dbReference>
<dbReference type="PANTHER" id="PTHR33375:SF7">
    <property type="entry name" value="CHROMOSOME 2-PARTITIONING PROTEIN PARB-RELATED"/>
    <property type="match status" value="1"/>
</dbReference>
<dbReference type="Proteomes" id="UP001144050">
    <property type="component" value="Unassembled WGS sequence"/>
</dbReference>
<dbReference type="CDD" id="cd16406">
    <property type="entry name" value="ParB_N_like"/>
    <property type="match status" value="1"/>
</dbReference>
<dbReference type="RefSeq" id="WP_271657454.1">
    <property type="nucleotide sequence ID" value="NZ_JAIVFG010000098.1"/>
</dbReference>
<dbReference type="InterPro" id="IPR003115">
    <property type="entry name" value="ParB_N"/>
</dbReference>
<name>A0AAW5ZV21_RALSL</name>
<evidence type="ECO:0000313" key="3">
    <source>
        <dbReference type="Proteomes" id="UP001144050"/>
    </source>
</evidence>
<dbReference type="SMART" id="SM00470">
    <property type="entry name" value="ParB"/>
    <property type="match status" value="1"/>
</dbReference>
<dbReference type="Gene3D" id="1.10.10.2830">
    <property type="match status" value="1"/>
</dbReference>
<accession>A0AAW5ZV21</accession>
<sequence length="629" mass="68182">MQEHPMSVPLSQLVESEANVRKGALDEAKVRSLAASIAAHGLIYPLLVTVRTAKGRGKKAAVAYAVAAGRRRFAALRLLRDEGKIDADYAVPVRVVADENAVELSTVENVQREAMHPADEYEAFRRMVDEGAGVETVAAHFGTTAAVVQRRLKLARVAPSLLALYRAGDMSLDQLMALTVSDDHAAQEQVWECRPCHRRAPAELRSALLGEASIASDSPLAVFVGRDAYLAAGGREQVDLFSEHGAHWSDGALARQLAQDRLQEQADAIRAAEGWAWATAMVLPDYTEIHAYGQARQSYREPNADEQTVLEQLAHRQHEITERMAALELGEDNAADEEYEQLSQELDGIYRTQSDLDDARLVVPDKTLAGVIVALRRHGVEVTRGAIKPEDRKAMARAERAMARQAVADAAGVPVQPSMPEKLVRALTAQRTAALQASLIEQQSVALATLAYAMVMDLAPEVYYREESGVRLSVKSVGHDLMNADPAVEQSRAWQQIEASSEMWSARLPGEPDALWAHLLRMPSEDLIALLAHCTALSIDGIQSRVGPDATDALARAVGLDMADWWSATPASYLGRVRKADVLQAVSEAASPAQAAPLASMKKGPLVEAAAHLLAGTRWVPPLLRLQAA</sequence>
<dbReference type="SUPFAM" id="SSF110849">
    <property type="entry name" value="ParB/Sulfiredoxin"/>
    <property type="match status" value="1"/>
</dbReference>
<dbReference type="GO" id="GO:0005694">
    <property type="term" value="C:chromosome"/>
    <property type="evidence" value="ECO:0007669"/>
    <property type="project" value="TreeGrafter"/>
</dbReference>
<proteinExistence type="predicted"/>
<organism evidence="2 3">
    <name type="scientific">Ralstonia solanacearum</name>
    <name type="common">Pseudomonas solanacearum</name>
    <dbReference type="NCBI Taxonomy" id="305"/>
    <lineage>
        <taxon>Bacteria</taxon>
        <taxon>Pseudomonadati</taxon>
        <taxon>Pseudomonadota</taxon>
        <taxon>Betaproteobacteria</taxon>
        <taxon>Burkholderiales</taxon>
        <taxon>Burkholderiaceae</taxon>
        <taxon>Ralstonia</taxon>
        <taxon>Ralstonia solanacearum species complex</taxon>
    </lineage>
</organism>